<comment type="similarity">
    <text evidence="1">Belongs to the universal stress protein A family.</text>
</comment>
<dbReference type="RefSeq" id="WP_103719321.1">
    <property type="nucleotide sequence ID" value="NZ_PQFZ01000010.1"/>
</dbReference>
<dbReference type="Pfam" id="PF00582">
    <property type="entry name" value="Usp"/>
    <property type="match status" value="1"/>
</dbReference>
<evidence type="ECO:0000313" key="4">
    <source>
        <dbReference type="Proteomes" id="UP000236919"/>
    </source>
</evidence>
<comment type="caution">
    <text evidence="3">The sequence shown here is derived from an EMBL/GenBank/DDBJ whole genome shotgun (WGS) entry which is preliminary data.</text>
</comment>
<dbReference type="CDD" id="cd00293">
    <property type="entry name" value="USP-like"/>
    <property type="match status" value="1"/>
</dbReference>
<dbReference type="SUPFAM" id="SSF52402">
    <property type="entry name" value="Adenine nucleotide alpha hydrolases-like"/>
    <property type="match status" value="2"/>
</dbReference>
<dbReference type="InterPro" id="IPR006016">
    <property type="entry name" value="UspA"/>
</dbReference>
<dbReference type="OrthoDB" id="9804721at2"/>
<dbReference type="Gene3D" id="3.40.50.12370">
    <property type="match status" value="1"/>
</dbReference>
<dbReference type="PANTHER" id="PTHR46268:SF15">
    <property type="entry name" value="UNIVERSAL STRESS PROTEIN HP_0031"/>
    <property type="match status" value="1"/>
</dbReference>
<organism evidence="3 4">
    <name type="scientific">Bosea psychrotolerans</name>
    <dbReference type="NCBI Taxonomy" id="1871628"/>
    <lineage>
        <taxon>Bacteria</taxon>
        <taxon>Pseudomonadati</taxon>
        <taxon>Pseudomonadota</taxon>
        <taxon>Alphaproteobacteria</taxon>
        <taxon>Hyphomicrobiales</taxon>
        <taxon>Boseaceae</taxon>
        <taxon>Bosea</taxon>
    </lineage>
</organism>
<dbReference type="PANTHER" id="PTHR46268">
    <property type="entry name" value="STRESS RESPONSE PROTEIN NHAX"/>
    <property type="match status" value="1"/>
</dbReference>
<reference evidence="3 4" key="1">
    <citation type="submission" date="2018-01" db="EMBL/GenBank/DDBJ databases">
        <title>Genomic Encyclopedia of Type Strains, Phase III (KMG-III): the genomes of soil and plant-associated and newly described type strains.</title>
        <authorList>
            <person name="Whitman W."/>
        </authorList>
    </citation>
    <scope>NUCLEOTIDE SEQUENCE [LARGE SCALE GENOMIC DNA]</scope>
    <source>
        <strain evidence="3 4">1131</strain>
    </source>
</reference>
<gene>
    <name evidence="3" type="ORF">CYD53_11040</name>
</gene>
<dbReference type="PRINTS" id="PR01438">
    <property type="entry name" value="UNVRSLSTRESS"/>
</dbReference>
<dbReference type="EMBL" id="PQFZ01000010">
    <property type="protein sequence ID" value="POR49922.1"/>
    <property type="molecule type" value="Genomic_DNA"/>
</dbReference>
<evidence type="ECO:0000313" key="3">
    <source>
        <dbReference type="EMBL" id="POR49922.1"/>
    </source>
</evidence>
<proteinExistence type="inferred from homology"/>
<name>A0A2S4M5E6_9HYPH</name>
<sequence length="270" mass="28647">MIRDIVVVLDETGRRTVPFALALAKDLRAVISAVSVAAEGPFDAAAYSEVRYDLAVAEQESAIQAAQDSAARFKRDAAAAEVPLDEVVLCNPDGAGDDILYATVRRSDLTIIEQQEPGKPKPSDLYLEALLLKAGRPVLIVPYIGPSALRLDLVTVAWDGSVAAARALADSLPLLSMASKVEVVNVSSTADANDGKAIIRHLLRHGIEAEYRAFRSEIGIADTLLSHVADNGSGLLVMGAYGHSRLREAILGGVSRSILEAMTVPVLMSH</sequence>
<keyword evidence="4" id="KW-1185">Reference proteome</keyword>
<accession>A0A2S4M5E6</accession>
<dbReference type="InterPro" id="IPR006015">
    <property type="entry name" value="Universal_stress_UspA"/>
</dbReference>
<dbReference type="Proteomes" id="UP000236919">
    <property type="component" value="Unassembled WGS sequence"/>
</dbReference>
<protein>
    <submittedName>
        <fullName evidence="3">Nucleotide-binding universal stress UspA family protein</fullName>
    </submittedName>
</protein>
<evidence type="ECO:0000259" key="2">
    <source>
        <dbReference type="Pfam" id="PF00582"/>
    </source>
</evidence>
<feature type="domain" description="UspA" evidence="2">
    <location>
        <begin position="220"/>
        <end position="268"/>
    </location>
</feature>
<dbReference type="AlphaFoldDB" id="A0A2S4M5E6"/>
<evidence type="ECO:0000256" key="1">
    <source>
        <dbReference type="ARBA" id="ARBA00008791"/>
    </source>
</evidence>